<organism evidence="11 12">
    <name type="scientific">Fistulifera solaris</name>
    <name type="common">Oleaginous diatom</name>
    <dbReference type="NCBI Taxonomy" id="1519565"/>
    <lineage>
        <taxon>Eukaryota</taxon>
        <taxon>Sar</taxon>
        <taxon>Stramenopiles</taxon>
        <taxon>Ochrophyta</taxon>
        <taxon>Bacillariophyta</taxon>
        <taxon>Bacillariophyceae</taxon>
        <taxon>Bacillariophycidae</taxon>
        <taxon>Naviculales</taxon>
        <taxon>Naviculaceae</taxon>
        <taxon>Fistulifera</taxon>
    </lineage>
</organism>
<accession>A0A1Z5K2Z0</accession>
<dbReference type="GO" id="GO:0046872">
    <property type="term" value="F:metal ion binding"/>
    <property type="evidence" value="ECO:0007669"/>
    <property type="project" value="UniProtKB-KW"/>
</dbReference>
<evidence type="ECO:0000256" key="6">
    <source>
        <dbReference type="ARBA" id="ARBA00022723"/>
    </source>
</evidence>
<evidence type="ECO:0000256" key="5">
    <source>
        <dbReference type="ARBA" id="ARBA00022490"/>
    </source>
</evidence>
<evidence type="ECO:0000256" key="2">
    <source>
        <dbReference type="ARBA" id="ARBA00004496"/>
    </source>
</evidence>
<dbReference type="PANTHER" id="PTHR13273:SF14">
    <property type="entry name" value="ANAMORSIN"/>
    <property type="match status" value="1"/>
</dbReference>
<evidence type="ECO:0000259" key="10">
    <source>
        <dbReference type="Pfam" id="PF05093"/>
    </source>
</evidence>
<dbReference type="OrthoDB" id="311633at2759"/>
<dbReference type="EMBL" id="BDSP01000150">
    <property type="protein sequence ID" value="GAX20559.1"/>
    <property type="molecule type" value="Genomic_DNA"/>
</dbReference>
<evidence type="ECO:0000313" key="12">
    <source>
        <dbReference type="Proteomes" id="UP000198406"/>
    </source>
</evidence>
<evidence type="ECO:0000256" key="9">
    <source>
        <dbReference type="ARBA" id="ARBA00023128"/>
    </source>
</evidence>
<keyword evidence="12" id="KW-1185">Reference proteome</keyword>
<dbReference type="InterPro" id="IPR007785">
    <property type="entry name" value="Anamorsin"/>
</dbReference>
<sequence>MTAATTPSCTIVLGNATIPSSLDESTVRRVALWTDAQPAQDTANLDIYVQADEFATVWNSPMHLSSFSSCSNVQIHVQGSLTPEISSTIQTSLLLAGLVATGERKATDTVTVQAQKRAPDVRMQAKPLLASPLLDENSLLESDLLAPPPSMSAVTTKGDDCGGREPCADCTCGRKDGSSVLLEQQLPKTSSCGKCGLGDAFRCASCPYLGKPAFKAGEEHLVLDLQDDF</sequence>
<dbReference type="PANTHER" id="PTHR13273">
    <property type="entry name" value="ANAMORSIN"/>
    <property type="match status" value="1"/>
</dbReference>
<comment type="subcellular location">
    <subcellularLocation>
        <location evidence="2">Cytoplasm</location>
    </subcellularLocation>
</comment>
<feature type="domain" description="Anamorsin C-terminal" evidence="10">
    <location>
        <begin position="188"/>
        <end position="219"/>
    </location>
</feature>
<dbReference type="GO" id="GO:0051539">
    <property type="term" value="F:4 iron, 4 sulfur cluster binding"/>
    <property type="evidence" value="ECO:0007669"/>
    <property type="project" value="UniProtKB-KW"/>
</dbReference>
<dbReference type="AlphaFoldDB" id="A0A1Z5K2Z0"/>
<dbReference type="Pfam" id="PF05093">
    <property type="entry name" value="CIAPIN1"/>
    <property type="match status" value="1"/>
</dbReference>
<protein>
    <recommendedName>
        <fullName evidence="10">Anamorsin C-terminal domain-containing protein</fullName>
    </recommendedName>
</protein>
<comment type="similarity">
    <text evidence="3">Belongs to the anamorsin family.</text>
</comment>
<comment type="cofactor">
    <cofactor evidence="1">
        <name>[4Fe-4S] cluster</name>
        <dbReference type="ChEBI" id="CHEBI:49883"/>
    </cofactor>
</comment>
<evidence type="ECO:0000256" key="8">
    <source>
        <dbReference type="ARBA" id="ARBA00023014"/>
    </source>
</evidence>
<evidence type="ECO:0000313" key="11">
    <source>
        <dbReference type="EMBL" id="GAX20559.1"/>
    </source>
</evidence>
<gene>
    <name evidence="11" type="ORF">FisN_3Hh591</name>
</gene>
<keyword evidence="9" id="KW-0496">Mitochondrion</keyword>
<proteinExistence type="inferred from homology"/>
<dbReference type="InterPro" id="IPR046408">
    <property type="entry name" value="CIAPIN1"/>
</dbReference>
<dbReference type="GO" id="GO:0005737">
    <property type="term" value="C:cytoplasm"/>
    <property type="evidence" value="ECO:0007669"/>
    <property type="project" value="UniProtKB-SubCell"/>
</dbReference>
<keyword evidence="4" id="KW-0004">4Fe-4S</keyword>
<keyword evidence="7" id="KW-0408">Iron</keyword>
<evidence type="ECO:0000256" key="1">
    <source>
        <dbReference type="ARBA" id="ARBA00001966"/>
    </source>
</evidence>
<comment type="caution">
    <text evidence="11">The sequence shown here is derived from an EMBL/GenBank/DDBJ whole genome shotgun (WGS) entry which is preliminary data.</text>
</comment>
<keyword evidence="5" id="KW-0963">Cytoplasm</keyword>
<keyword evidence="6" id="KW-0479">Metal-binding</keyword>
<evidence type="ECO:0000256" key="4">
    <source>
        <dbReference type="ARBA" id="ARBA00022485"/>
    </source>
</evidence>
<evidence type="ECO:0000256" key="7">
    <source>
        <dbReference type="ARBA" id="ARBA00023004"/>
    </source>
</evidence>
<reference evidence="11 12" key="1">
    <citation type="journal article" date="2015" name="Plant Cell">
        <title>Oil accumulation by the oleaginous diatom Fistulifera solaris as revealed by the genome and transcriptome.</title>
        <authorList>
            <person name="Tanaka T."/>
            <person name="Maeda Y."/>
            <person name="Veluchamy A."/>
            <person name="Tanaka M."/>
            <person name="Abida H."/>
            <person name="Marechal E."/>
            <person name="Bowler C."/>
            <person name="Muto M."/>
            <person name="Sunaga Y."/>
            <person name="Tanaka M."/>
            <person name="Yoshino T."/>
            <person name="Taniguchi T."/>
            <person name="Fukuda Y."/>
            <person name="Nemoto M."/>
            <person name="Matsumoto M."/>
            <person name="Wong P.S."/>
            <person name="Aburatani S."/>
            <person name="Fujibuchi W."/>
        </authorList>
    </citation>
    <scope>NUCLEOTIDE SEQUENCE [LARGE SCALE GENOMIC DNA]</scope>
    <source>
        <strain evidence="11 12">JPCC DA0580</strain>
    </source>
</reference>
<name>A0A1Z5K2Z0_FISSO</name>
<keyword evidence="8" id="KW-0411">Iron-sulfur</keyword>
<dbReference type="GO" id="GO:0016226">
    <property type="term" value="P:iron-sulfur cluster assembly"/>
    <property type="evidence" value="ECO:0007669"/>
    <property type="project" value="InterPro"/>
</dbReference>
<dbReference type="Proteomes" id="UP000198406">
    <property type="component" value="Unassembled WGS sequence"/>
</dbReference>
<dbReference type="InParanoid" id="A0A1Z5K2Z0"/>
<evidence type="ECO:0000256" key="3">
    <source>
        <dbReference type="ARBA" id="ARBA00008169"/>
    </source>
</evidence>